<keyword evidence="1" id="KW-0812">Transmembrane</keyword>
<keyword evidence="1" id="KW-0472">Membrane</keyword>
<dbReference type="EMBL" id="JAULSV010000003">
    <property type="protein sequence ID" value="KAK0648191.1"/>
    <property type="molecule type" value="Genomic_DNA"/>
</dbReference>
<dbReference type="Proteomes" id="UP001174936">
    <property type="component" value="Unassembled WGS sequence"/>
</dbReference>
<organism evidence="2 3">
    <name type="scientific">Cercophora newfieldiana</name>
    <dbReference type="NCBI Taxonomy" id="92897"/>
    <lineage>
        <taxon>Eukaryota</taxon>
        <taxon>Fungi</taxon>
        <taxon>Dikarya</taxon>
        <taxon>Ascomycota</taxon>
        <taxon>Pezizomycotina</taxon>
        <taxon>Sordariomycetes</taxon>
        <taxon>Sordariomycetidae</taxon>
        <taxon>Sordariales</taxon>
        <taxon>Lasiosphaeriaceae</taxon>
        <taxon>Cercophora</taxon>
    </lineage>
</organism>
<keyword evidence="3" id="KW-1185">Reference proteome</keyword>
<reference evidence="2" key="1">
    <citation type="submission" date="2023-06" db="EMBL/GenBank/DDBJ databases">
        <title>Genome-scale phylogeny and comparative genomics of the fungal order Sordariales.</title>
        <authorList>
            <consortium name="Lawrence Berkeley National Laboratory"/>
            <person name="Hensen N."/>
            <person name="Bonometti L."/>
            <person name="Westerberg I."/>
            <person name="Brannstrom I.O."/>
            <person name="Guillou S."/>
            <person name="Cros-Aarteil S."/>
            <person name="Calhoun S."/>
            <person name="Haridas S."/>
            <person name="Kuo A."/>
            <person name="Mondo S."/>
            <person name="Pangilinan J."/>
            <person name="Riley R."/>
            <person name="Labutti K."/>
            <person name="Andreopoulos B."/>
            <person name="Lipzen A."/>
            <person name="Chen C."/>
            <person name="Yanf M."/>
            <person name="Daum C."/>
            <person name="Ng V."/>
            <person name="Clum A."/>
            <person name="Steindorff A."/>
            <person name="Ohm R."/>
            <person name="Martin F."/>
            <person name="Silar P."/>
            <person name="Natvig D."/>
            <person name="Lalanne C."/>
            <person name="Gautier V."/>
            <person name="Ament-Velasquez S.L."/>
            <person name="Kruys A."/>
            <person name="Hutchinson M.I."/>
            <person name="Powell A.J."/>
            <person name="Barry K."/>
            <person name="Miller A.N."/>
            <person name="Grigoriev I.V."/>
            <person name="Debuchy R."/>
            <person name="Gladieux P."/>
            <person name="Thoren M.H."/>
            <person name="Johannesson H."/>
        </authorList>
    </citation>
    <scope>NUCLEOTIDE SEQUENCE</scope>
    <source>
        <strain evidence="2">SMH2532-1</strain>
    </source>
</reference>
<keyword evidence="1" id="KW-1133">Transmembrane helix</keyword>
<proteinExistence type="predicted"/>
<evidence type="ECO:0000256" key="1">
    <source>
        <dbReference type="SAM" id="Phobius"/>
    </source>
</evidence>
<accession>A0AA39YAU5</accession>
<sequence length="121" mass="13814">MAFYGWHFQNPISVVFSGSTCYLFASGSEALSRSAHRQCAHITDVTSFPPTYPHYSLLGIASRWYRTWEAFIALGLPVLKVVWKRIFRCPQRRTILPLLFAGCCTIPFAFGLFLAWLYDAL</sequence>
<comment type="caution">
    <text evidence="2">The sequence shown here is derived from an EMBL/GenBank/DDBJ whole genome shotgun (WGS) entry which is preliminary data.</text>
</comment>
<feature type="transmembrane region" description="Helical" evidence="1">
    <location>
        <begin position="95"/>
        <end position="118"/>
    </location>
</feature>
<evidence type="ECO:0000313" key="2">
    <source>
        <dbReference type="EMBL" id="KAK0648191.1"/>
    </source>
</evidence>
<protein>
    <submittedName>
        <fullName evidence="2">Uncharacterized protein</fullName>
    </submittedName>
</protein>
<gene>
    <name evidence="2" type="ORF">B0T16DRAFT_113491</name>
</gene>
<feature type="transmembrane region" description="Helical" evidence="1">
    <location>
        <begin position="65"/>
        <end position="83"/>
    </location>
</feature>
<evidence type="ECO:0000313" key="3">
    <source>
        <dbReference type="Proteomes" id="UP001174936"/>
    </source>
</evidence>
<dbReference type="AlphaFoldDB" id="A0AA39YAU5"/>
<name>A0AA39YAU5_9PEZI</name>